<dbReference type="GO" id="GO:0016787">
    <property type="term" value="F:hydrolase activity"/>
    <property type="evidence" value="ECO:0007669"/>
    <property type="project" value="UniProtKB-KW"/>
</dbReference>
<dbReference type="SMART" id="SM00089">
    <property type="entry name" value="PKD"/>
    <property type="match status" value="3"/>
</dbReference>
<dbReference type="GO" id="GO:0005886">
    <property type="term" value="C:plasma membrane"/>
    <property type="evidence" value="ECO:0007669"/>
    <property type="project" value="TreeGrafter"/>
</dbReference>
<organism evidence="9 10">
    <name type="scientific">Candidatus Halobonum tyrrellensis G22</name>
    <dbReference type="NCBI Taxonomy" id="1324957"/>
    <lineage>
        <taxon>Archaea</taxon>
        <taxon>Methanobacteriati</taxon>
        <taxon>Methanobacteriota</taxon>
        <taxon>Stenosarchaea group</taxon>
        <taxon>Halobacteria</taxon>
        <taxon>Halobacteriales</taxon>
        <taxon>Haloferacaceae</taxon>
        <taxon>Candidatus Halobonum</taxon>
    </lineage>
</organism>
<dbReference type="AlphaFoldDB" id="V4IUL7"/>
<feature type="compositionally biased region" description="Basic residues" evidence="6">
    <location>
        <begin position="689"/>
        <end position="703"/>
    </location>
</feature>
<evidence type="ECO:0000256" key="1">
    <source>
        <dbReference type="ARBA" id="ARBA00004141"/>
    </source>
</evidence>
<sequence length="703" mass="71947">MNDSVRNFTTRTTAALVALALVLSVVGPVGTAAAAQGLVVTQSPSSATVAPGETVEVTTTVNVDALDTVGAGLAVDLPDGWSITESTSTGIAQQQRNEWIWFDPSNVTGDQTTTYTVAVPEDADSGEYDITATGLVTKNGQEMETVETTTLTVERPETNAPPSADAGDDLTAAEGETVTLDASGSTDPDGDDLSYDWSVVDDAGTGVTLSDGAAAAPTFTAPDVSAETTLTFEVSVSDGVASDTDTVTVTVTPVNAAPTVSLDGPSSAQAGDSVEFTAAASDDGSVESYDWTFGDGDGADDAGSSVTHAFDSAGEYTVGVTVTDDEGATATATQTVSVSAAPPENEAPSASFTVSPDAPEAGQSVSFDASASSDADGSVASYAWNFGDGDSATGATPAHTFDSAGEYTVELTVTDDDGGTATATRTVSVSAALTPADFQVSGLTVPSSVAQGDTVAVSATVENAGDTEATETVTLGVDGIQVDSRSLTLAGGASETVTFDYDTASLAAGDHDVTVATDDDSESAQFTTTVDDDPTEHTLRVVGSGEYSSYEFSAAGEVAAAGSTLESGDSIVGSTASGGVTGTWSDAYTFTGSLERLSVNGDATVYVDGESVDPADYGGDRHTLRVVGSGEYSSYEFSAAGEVAAAGSTLEVRRLDRRVDRERRSHRHVERRVHVHRQPRTALGERRRDGVRRRRTRRPRRLR</sequence>
<dbReference type="InterPro" id="IPR003410">
    <property type="entry name" value="HYR_dom"/>
</dbReference>
<comment type="subcellular location">
    <subcellularLocation>
        <location evidence="1">Membrane</location>
        <topology evidence="1">Multi-pass membrane protein</topology>
    </subcellularLocation>
</comment>
<dbReference type="Gene3D" id="2.60.40.10">
    <property type="entry name" value="Immunoglobulins"/>
    <property type="match status" value="4"/>
</dbReference>
<evidence type="ECO:0000256" key="4">
    <source>
        <dbReference type="ARBA" id="ARBA00022989"/>
    </source>
</evidence>
<feature type="region of interest" description="Disordered" evidence="6">
    <location>
        <begin position="662"/>
        <end position="703"/>
    </location>
</feature>
<feature type="domain" description="PKD" evidence="7">
    <location>
        <begin position="348"/>
        <end position="436"/>
    </location>
</feature>
<dbReference type="PROSITE" id="PS50093">
    <property type="entry name" value="PKD"/>
    <property type="match status" value="2"/>
</dbReference>
<dbReference type="PROSITE" id="PS50825">
    <property type="entry name" value="HYR"/>
    <property type="match status" value="1"/>
</dbReference>
<dbReference type="eggNOG" id="arCOG02546">
    <property type="taxonomic scope" value="Archaea"/>
</dbReference>
<gene>
    <name evidence="9" type="ORF">K933_16512</name>
</gene>
<feature type="region of interest" description="Disordered" evidence="6">
    <location>
        <begin position="336"/>
        <end position="370"/>
    </location>
</feature>
<evidence type="ECO:0000256" key="2">
    <source>
        <dbReference type="ARBA" id="ARBA00022692"/>
    </source>
</evidence>
<evidence type="ECO:0000256" key="6">
    <source>
        <dbReference type="SAM" id="MobiDB-lite"/>
    </source>
</evidence>
<dbReference type="PANTHER" id="PTHR46730:SF4">
    <property type="entry name" value="POLYCYSTIC KIDNEY DISEASE PROTEIN 1-LIKE 1"/>
    <property type="match status" value="1"/>
</dbReference>
<feature type="domain" description="HYR" evidence="8">
    <location>
        <begin position="338"/>
        <end position="431"/>
    </location>
</feature>
<keyword evidence="10" id="KW-1185">Reference proteome</keyword>
<dbReference type="InterPro" id="IPR013783">
    <property type="entry name" value="Ig-like_fold"/>
</dbReference>
<dbReference type="GO" id="GO:0005261">
    <property type="term" value="F:monoatomic cation channel activity"/>
    <property type="evidence" value="ECO:0007669"/>
    <property type="project" value="TreeGrafter"/>
</dbReference>
<evidence type="ECO:0000259" key="8">
    <source>
        <dbReference type="PROSITE" id="PS50825"/>
    </source>
</evidence>
<dbReference type="InterPro" id="IPR003599">
    <property type="entry name" value="Ig_sub"/>
</dbReference>
<evidence type="ECO:0000256" key="3">
    <source>
        <dbReference type="ARBA" id="ARBA00022737"/>
    </source>
</evidence>
<reference evidence="9 10" key="1">
    <citation type="journal article" date="2013" name="Genome Announc.">
        <title>Draft Genome Sequence of 'Candidatus Halobonum tyrrellensis' Strain G22, Isolated from the Hypersaline Waters of Lake Tyrrell, Australia.</title>
        <authorList>
            <person name="Ugalde J.A."/>
            <person name="Narasingarao P."/>
            <person name="Kuo S."/>
            <person name="Podell S."/>
            <person name="Allen E.E."/>
        </authorList>
    </citation>
    <scope>NUCLEOTIDE SEQUENCE [LARGE SCALE GENOMIC DNA]</scope>
    <source>
        <strain evidence="9 10">G22</strain>
    </source>
</reference>
<dbReference type="InterPro" id="IPR000601">
    <property type="entry name" value="PKD_dom"/>
</dbReference>
<name>V4IUL7_9EURY</name>
<dbReference type="PANTHER" id="PTHR46730">
    <property type="entry name" value="POLYCYSTIN-1"/>
    <property type="match status" value="1"/>
</dbReference>
<dbReference type="Gene3D" id="2.60.40.680">
    <property type="match status" value="1"/>
</dbReference>
<dbReference type="Pfam" id="PF22352">
    <property type="entry name" value="K319L-like_PKD"/>
    <property type="match status" value="1"/>
</dbReference>
<feature type="compositionally biased region" description="Low complexity" evidence="6">
    <location>
        <begin position="336"/>
        <end position="351"/>
    </location>
</feature>
<dbReference type="GO" id="GO:0006816">
    <property type="term" value="P:calcium ion transport"/>
    <property type="evidence" value="ECO:0007669"/>
    <property type="project" value="TreeGrafter"/>
</dbReference>
<keyword evidence="9" id="KW-0378">Hydrolase</keyword>
<dbReference type="InterPro" id="IPR035986">
    <property type="entry name" value="PKD_dom_sf"/>
</dbReference>
<dbReference type="STRING" id="1324957.K933_16512"/>
<keyword evidence="5" id="KW-0472">Membrane</keyword>
<dbReference type="eggNOG" id="arCOG07560">
    <property type="taxonomic scope" value="Archaea"/>
</dbReference>
<evidence type="ECO:0000313" key="9">
    <source>
        <dbReference type="EMBL" id="ESP86882.1"/>
    </source>
</evidence>
<keyword evidence="4" id="KW-1133">Transmembrane helix</keyword>
<dbReference type="PATRIC" id="fig|1324957.4.peg.3353"/>
<dbReference type="Pfam" id="PF18911">
    <property type="entry name" value="PKD_4"/>
    <property type="match status" value="2"/>
</dbReference>
<evidence type="ECO:0000256" key="5">
    <source>
        <dbReference type="ARBA" id="ARBA00023136"/>
    </source>
</evidence>
<dbReference type="InterPro" id="IPR022409">
    <property type="entry name" value="PKD/Chitinase_dom"/>
</dbReference>
<dbReference type="EMBL" id="ASGZ01000068">
    <property type="protein sequence ID" value="ESP86882.1"/>
    <property type="molecule type" value="Genomic_DNA"/>
</dbReference>
<dbReference type="SMART" id="SM00409">
    <property type="entry name" value="IG"/>
    <property type="match status" value="3"/>
</dbReference>
<dbReference type="RefSeq" id="WP_023395870.1">
    <property type="nucleotide sequence ID" value="NZ_ASGZ01000068.1"/>
</dbReference>
<proteinExistence type="predicted"/>
<dbReference type="OrthoDB" id="202667at2157"/>
<keyword evidence="2" id="KW-0812">Transmembrane</keyword>
<keyword evidence="3" id="KW-0677">Repeat</keyword>
<dbReference type="Pfam" id="PF07705">
    <property type="entry name" value="CARDB"/>
    <property type="match status" value="1"/>
</dbReference>
<accession>V4IUL7</accession>
<dbReference type="SUPFAM" id="SSF49299">
    <property type="entry name" value="PKD domain"/>
    <property type="match status" value="3"/>
</dbReference>
<dbReference type="eggNOG" id="arCOG10187">
    <property type="taxonomic scope" value="Archaea"/>
</dbReference>
<evidence type="ECO:0000313" key="10">
    <source>
        <dbReference type="Proteomes" id="UP000017840"/>
    </source>
</evidence>
<dbReference type="InterPro" id="IPR011635">
    <property type="entry name" value="CARDB"/>
</dbReference>
<evidence type="ECO:0000259" key="7">
    <source>
        <dbReference type="PROSITE" id="PS50093"/>
    </source>
</evidence>
<feature type="compositionally biased region" description="Basic residues" evidence="6">
    <location>
        <begin position="664"/>
        <end position="679"/>
    </location>
</feature>
<feature type="domain" description="PKD" evidence="7">
    <location>
        <begin position="257"/>
        <end position="340"/>
    </location>
</feature>
<dbReference type="Proteomes" id="UP000017840">
    <property type="component" value="Unassembled WGS sequence"/>
</dbReference>
<comment type="caution">
    <text evidence="9">The sequence shown here is derived from an EMBL/GenBank/DDBJ whole genome shotgun (WGS) entry which is preliminary data.</text>
</comment>
<protein>
    <submittedName>
        <fullName evidence="9">Glycoside hydrolase family protein</fullName>
    </submittedName>
</protein>
<dbReference type="eggNOG" id="arCOG07781">
    <property type="taxonomic scope" value="Archaea"/>
</dbReference>
<dbReference type="CDD" id="cd00146">
    <property type="entry name" value="PKD"/>
    <property type="match status" value="2"/>
</dbReference>